<dbReference type="PRINTS" id="PR01543">
    <property type="entry name" value="ANATRNSFRASE"/>
</dbReference>
<dbReference type="SUPFAM" id="SSF54001">
    <property type="entry name" value="Cysteine proteinases"/>
    <property type="match status" value="1"/>
</dbReference>
<evidence type="ECO:0000313" key="3">
    <source>
        <dbReference type="EMBL" id="RNB74761.1"/>
    </source>
</evidence>
<evidence type="ECO:0000313" key="4">
    <source>
        <dbReference type="Proteomes" id="UP000282028"/>
    </source>
</evidence>
<accession>A0A3M8CGW1</accession>
<dbReference type="EMBL" id="RHHR01000013">
    <property type="protein sequence ID" value="RNB74761.1"/>
    <property type="molecule type" value="Genomic_DNA"/>
</dbReference>
<proteinExistence type="inferred from homology"/>
<dbReference type="PANTHER" id="PTHR11786:SF0">
    <property type="entry name" value="ARYLAMINE N-ACETYLTRANSFERASE 4-RELATED"/>
    <property type="match status" value="1"/>
</dbReference>
<evidence type="ECO:0000256" key="2">
    <source>
        <dbReference type="RuleBase" id="RU003452"/>
    </source>
</evidence>
<dbReference type="Pfam" id="PF00797">
    <property type="entry name" value="Acetyltransf_2"/>
    <property type="match status" value="1"/>
</dbReference>
<evidence type="ECO:0000256" key="1">
    <source>
        <dbReference type="ARBA" id="ARBA00006547"/>
    </source>
</evidence>
<dbReference type="InterPro" id="IPR038765">
    <property type="entry name" value="Papain-like_cys_pep_sf"/>
</dbReference>
<dbReference type="GO" id="GO:0016407">
    <property type="term" value="F:acetyltransferase activity"/>
    <property type="evidence" value="ECO:0007669"/>
    <property type="project" value="InterPro"/>
</dbReference>
<dbReference type="PANTHER" id="PTHR11786">
    <property type="entry name" value="N-HYDROXYARYLAMINE O-ACETYLTRANSFERASE"/>
    <property type="match status" value="1"/>
</dbReference>
<name>A0A3M8CGW1_9BACL</name>
<dbReference type="AlphaFoldDB" id="A0A3M8CGW1"/>
<comment type="caution">
    <text evidence="3">The sequence shown here is derived from an EMBL/GenBank/DDBJ whole genome shotgun (WGS) entry which is preliminary data.</text>
</comment>
<gene>
    <name evidence="3" type="ORF">EDM52_08490</name>
</gene>
<dbReference type="InterPro" id="IPR053710">
    <property type="entry name" value="Arylamine_NAT_domain_sf"/>
</dbReference>
<dbReference type="RefSeq" id="WP_122908580.1">
    <property type="nucleotide sequence ID" value="NZ_CBCSBE010000005.1"/>
</dbReference>
<sequence length="258" mass="29405">MSQLNTLFRKRINIPEDEPITFDSLESILEKTAHSIPFENLCILANKTKPITQENLFNKILVNHEGGLCYELNSILYLFLIENGFDAVLARGVVYNGAIQDYLPIGRTHVTILVTHNDQTYVIDTGFGANLPLKPVPLSGETVISSNGEFRIKKAANRHGDYVLELKLKHKDTDWRIGYCFDSTKPITDVSELDEVQTIIVEHEESPFNKNRLVTRLTADGNDTLTDTSFTQWADGNVTKEEIDFERYKNLLKQHFEM</sequence>
<dbReference type="Gene3D" id="3.30.2140.20">
    <property type="match status" value="1"/>
</dbReference>
<reference evidence="3 4" key="1">
    <citation type="submission" date="2018-10" db="EMBL/GenBank/DDBJ databases">
        <title>Phylogenomics of Brevibacillus.</title>
        <authorList>
            <person name="Dunlap C."/>
        </authorList>
    </citation>
    <scope>NUCLEOTIDE SEQUENCE [LARGE SCALE GENOMIC DNA]</scope>
    <source>
        <strain evidence="3 4">JCM 12215</strain>
    </source>
</reference>
<comment type="similarity">
    <text evidence="1 2">Belongs to the arylamine N-acetyltransferase family.</text>
</comment>
<protein>
    <submittedName>
        <fullName evidence="3">Arylamine N-acetyltransferase</fullName>
    </submittedName>
</protein>
<keyword evidence="3" id="KW-0808">Transferase</keyword>
<dbReference type="InterPro" id="IPR001447">
    <property type="entry name" value="Arylamine_N-AcTrfase"/>
</dbReference>
<organism evidence="3 4">
    <name type="scientific">Brevibacillus invocatus</name>
    <dbReference type="NCBI Taxonomy" id="173959"/>
    <lineage>
        <taxon>Bacteria</taxon>
        <taxon>Bacillati</taxon>
        <taxon>Bacillota</taxon>
        <taxon>Bacilli</taxon>
        <taxon>Bacillales</taxon>
        <taxon>Paenibacillaceae</taxon>
        <taxon>Brevibacillus</taxon>
    </lineage>
</organism>
<dbReference type="Proteomes" id="UP000282028">
    <property type="component" value="Unassembled WGS sequence"/>
</dbReference>
<dbReference type="OrthoDB" id="7181050at2"/>
<keyword evidence="4" id="KW-1185">Reference proteome</keyword>